<name>A0A0J6T953_9HYPH</name>
<evidence type="ECO:0000313" key="2">
    <source>
        <dbReference type="EMBL" id="KMO43910.1"/>
    </source>
</evidence>
<dbReference type="PANTHER" id="PTHR46832:SF1">
    <property type="entry name" value="5'-METHYLTHIOADENOSINE_S-ADENOSYLHOMOCYSTEINE NUCLEOSIDASE"/>
    <property type="match status" value="1"/>
</dbReference>
<gene>
    <name evidence="2" type="ORF">VQ03_05840</name>
</gene>
<dbReference type="OrthoDB" id="7357315at2"/>
<dbReference type="AlphaFoldDB" id="A0A0J6T953"/>
<dbReference type="GO" id="GO:0005829">
    <property type="term" value="C:cytosol"/>
    <property type="evidence" value="ECO:0007669"/>
    <property type="project" value="TreeGrafter"/>
</dbReference>
<dbReference type="InterPro" id="IPR000845">
    <property type="entry name" value="Nucleoside_phosphorylase_d"/>
</dbReference>
<dbReference type="InterPro" id="IPR017831">
    <property type="entry name" value="Hopanoid-assoc_phosphoryl_HpnG"/>
</dbReference>
<dbReference type="NCBIfam" id="NF005476">
    <property type="entry name" value="PRK07077.1"/>
    <property type="match status" value="1"/>
</dbReference>
<protein>
    <submittedName>
        <fullName evidence="2">Phosphorylase</fullName>
    </submittedName>
</protein>
<evidence type="ECO:0000259" key="1">
    <source>
        <dbReference type="Pfam" id="PF01048"/>
    </source>
</evidence>
<dbReference type="GO" id="GO:0019284">
    <property type="term" value="P:L-methionine salvage from S-adenosylmethionine"/>
    <property type="evidence" value="ECO:0007669"/>
    <property type="project" value="TreeGrafter"/>
</dbReference>
<dbReference type="CDD" id="cd17768">
    <property type="entry name" value="adenosylhopane_nucleosidase_HpnG-like"/>
    <property type="match status" value="1"/>
</dbReference>
<dbReference type="InterPro" id="IPR035994">
    <property type="entry name" value="Nucleoside_phosphorylase_sf"/>
</dbReference>
<sequence>MIVVEDTTGPNGPHPVLAVTGLAREARLAAGPGVATVGAGGNPERLRDLLKGRSGPGCRAVMSIGIAGGLDPDLVPGDVVVATGVVVTGTRAAGQRLAAHPEVVAALARRLADAPVRVIQADVAGVEAAVLSPHAKALLRAETGAAAVDMESQVAAAFAQAHGLPFCAVRVVCDPADRALPAAIAKALKPDGEPDILAVLSALARRSASVGGLVRLARDSSAAFASLGRCRALLGVGLGVPDLGELLRDVA</sequence>
<dbReference type="Gene3D" id="3.40.50.1580">
    <property type="entry name" value="Nucleoside phosphorylase domain"/>
    <property type="match status" value="1"/>
</dbReference>
<dbReference type="Pfam" id="PF01048">
    <property type="entry name" value="PNP_UDP_1"/>
    <property type="match status" value="1"/>
</dbReference>
<dbReference type="GO" id="GO:0008930">
    <property type="term" value="F:methylthioadenosine nucleosidase activity"/>
    <property type="evidence" value="ECO:0007669"/>
    <property type="project" value="TreeGrafter"/>
</dbReference>
<feature type="domain" description="Nucleoside phosphorylase" evidence="1">
    <location>
        <begin position="34"/>
        <end position="178"/>
    </location>
</feature>
<dbReference type="SUPFAM" id="SSF53167">
    <property type="entry name" value="Purine and uridine phosphorylases"/>
    <property type="match status" value="1"/>
</dbReference>
<comment type="caution">
    <text evidence="2">The sequence shown here is derived from an EMBL/GenBank/DDBJ whole genome shotgun (WGS) entry which is preliminary data.</text>
</comment>
<keyword evidence="3" id="KW-1185">Reference proteome</keyword>
<dbReference type="NCBIfam" id="TIGR03468">
    <property type="entry name" value="HpnG"/>
    <property type="match status" value="1"/>
</dbReference>
<organism evidence="2 3">
    <name type="scientific">Methylobacterium tarhaniae</name>
    <dbReference type="NCBI Taxonomy" id="1187852"/>
    <lineage>
        <taxon>Bacteria</taxon>
        <taxon>Pseudomonadati</taxon>
        <taxon>Pseudomonadota</taxon>
        <taxon>Alphaproteobacteria</taxon>
        <taxon>Hyphomicrobiales</taxon>
        <taxon>Methylobacteriaceae</taxon>
        <taxon>Methylobacterium</taxon>
    </lineage>
</organism>
<dbReference type="Proteomes" id="UP000036449">
    <property type="component" value="Unassembled WGS sequence"/>
</dbReference>
<proteinExistence type="predicted"/>
<reference evidence="2 3" key="1">
    <citation type="submission" date="2015-03" db="EMBL/GenBank/DDBJ databases">
        <title>Genome sequencing of Methylobacterium tarhaniae DSM 25844.</title>
        <authorList>
            <person name="Chaudhry V."/>
            <person name="Patil P.B."/>
        </authorList>
    </citation>
    <scope>NUCLEOTIDE SEQUENCE [LARGE SCALE GENOMIC DNA]</scope>
    <source>
        <strain evidence="2 3">DSM 25844</strain>
    </source>
</reference>
<accession>A0A0J6T953</accession>
<dbReference type="EMBL" id="LABZ01000032">
    <property type="protein sequence ID" value="KMO43910.1"/>
    <property type="molecule type" value="Genomic_DNA"/>
</dbReference>
<evidence type="ECO:0000313" key="3">
    <source>
        <dbReference type="Proteomes" id="UP000036449"/>
    </source>
</evidence>
<dbReference type="PANTHER" id="PTHR46832">
    <property type="entry name" value="5'-METHYLTHIOADENOSINE/S-ADENOSYLHOMOCYSTEINE NUCLEOSIDASE"/>
    <property type="match status" value="1"/>
</dbReference>
<dbReference type="RefSeq" id="WP_048449926.1">
    <property type="nucleotide sequence ID" value="NZ_JBNNPJ010000131.1"/>
</dbReference>
<dbReference type="GO" id="GO:0008782">
    <property type="term" value="F:adenosylhomocysteine nucleosidase activity"/>
    <property type="evidence" value="ECO:0007669"/>
    <property type="project" value="TreeGrafter"/>
</dbReference>
<dbReference type="GO" id="GO:0009116">
    <property type="term" value="P:nucleoside metabolic process"/>
    <property type="evidence" value="ECO:0007669"/>
    <property type="project" value="InterPro"/>
</dbReference>